<dbReference type="InterPro" id="IPR035418">
    <property type="entry name" value="AraC-bd_2"/>
</dbReference>
<proteinExistence type="predicted"/>
<dbReference type="Proteomes" id="UP001501183">
    <property type="component" value="Unassembled WGS sequence"/>
</dbReference>
<evidence type="ECO:0000256" key="1">
    <source>
        <dbReference type="ARBA" id="ARBA00023015"/>
    </source>
</evidence>
<sequence length="336" mass="36175">MHRGVLAFEWLGWNMQGSSLPPTAELTQRFQGGVRLAGPEGLAALSIAAEVGAERPSRFRAVMRATDVGSVRVSRLRTSAVSVVRTPRWLGDGHCGHLSVFVVRSGGAEVEQQRARRRVEVGEAAFVNFAAPFTVSLSGRGDYVFAYVPHAILAARSVDVRALAGAVVPAEPLTSILGAVLEQFAEADLRPGASAEVALLEHAVVDLCVAVIRQAQGSSGEADAVRSRNRARALEFVENNFTDPTLTVARVAAAMNVSPRYLHKLFESEPHSVYELIRRRRISRGLEMLTDPDHTDLTVGQVAVRSGFVGPTQFGRAVRDLTGSTPRAIRRQGAVP</sequence>
<accession>A0ABP8P783</accession>
<dbReference type="InterPro" id="IPR018062">
    <property type="entry name" value="HTH_AraC-typ_CS"/>
</dbReference>
<feature type="domain" description="HTH araC/xylS-type" evidence="4">
    <location>
        <begin position="231"/>
        <end position="332"/>
    </location>
</feature>
<dbReference type="Gene3D" id="1.10.10.60">
    <property type="entry name" value="Homeodomain-like"/>
    <property type="match status" value="1"/>
</dbReference>
<keyword evidence="6" id="KW-1185">Reference proteome</keyword>
<dbReference type="InterPro" id="IPR050204">
    <property type="entry name" value="AraC_XylS_family_regulators"/>
</dbReference>
<evidence type="ECO:0000256" key="3">
    <source>
        <dbReference type="ARBA" id="ARBA00023163"/>
    </source>
</evidence>
<keyword evidence="2" id="KW-0238">DNA-binding</keyword>
<protein>
    <recommendedName>
        <fullName evidence="4">HTH araC/xylS-type domain-containing protein</fullName>
    </recommendedName>
</protein>
<organism evidence="5 6">
    <name type="scientific">Rhodococcus olei</name>
    <dbReference type="NCBI Taxonomy" id="2161675"/>
    <lineage>
        <taxon>Bacteria</taxon>
        <taxon>Bacillati</taxon>
        <taxon>Actinomycetota</taxon>
        <taxon>Actinomycetes</taxon>
        <taxon>Mycobacteriales</taxon>
        <taxon>Nocardiaceae</taxon>
        <taxon>Rhodococcus</taxon>
    </lineage>
</organism>
<evidence type="ECO:0000313" key="5">
    <source>
        <dbReference type="EMBL" id="GAA4481518.1"/>
    </source>
</evidence>
<evidence type="ECO:0000313" key="6">
    <source>
        <dbReference type="Proteomes" id="UP001501183"/>
    </source>
</evidence>
<dbReference type="PANTHER" id="PTHR46796:SF6">
    <property type="entry name" value="ARAC SUBFAMILY"/>
    <property type="match status" value="1"/>
</dbReference>
<dbReference type="InterPro" id="IPR009057">
    <property type="entry name" value="Homeodomain-like_sf"/>
</dbReference>
<dbReference type="PROSITE" id="PS00041">
    <property type="entry name" value="HTH_ARAC_FAMILY_1"/>
    <property type="match status" value="1"/>
</dbReference>
<dbReference type="Pfam" id="PF12833">
    <property type="entry name" value="HTH_18"/>
    <property type="match status" value="1"/>
</dbReference>
<evidence type="ECO:0000256" key="2">
    <source>
        <dbReference type="ARBA" id="ARBA00023125"/>
    </source>
</evidence>
<dbReference type="Pfam" id="PF14525">
    <property type="entry name" value="AraC_binding_2"/>
    <property type="match status" value="1"/>
</dbReference>
<dbReference type="SUPFAM" id="SSF46689">
    <property type="entry name" value="Homeodomain-like"/>
    <property type="match status" value="1"/>
</dbReference>
<comment type="caution">
    <text evidence="5">The sequence shown here is derived from an EMBL/GenBank/DDBJ whole genome shotgun (WGS) entry which is preliminary data.</text>
</comment>
<keyword evidence="3" id="KW-0804">Transcription</keyword>
<reference evidence="6" key="1">
    <citation type="journal article" date="2019" name="Int. J. Syst. Evol. Microbiol.">
        <title>The Global Catalogue of Microorganisms (GCM) 10K type strain sequencing project: providing services to taxonomists for standard genome sequencing and annotation.</title>
        <authorList>
            <consortium name="The Broad Institute Genomics Platform"/>
            <consortium name="The Broad Institute Genome Sequencing Center for Infectious Disease"/>
            <person name="Wu L."/>
            <person name="Ma J."/>
        </authorList>
    </citation>
    <scope>NUCLEOTIDE SEQUENCE [LARGE SCALE GENOMIC DNA]</scope>
    <source>
        <strain evidence="6">JCM 32206</strain>
    </source>
</reference>
<dbReference type="EMBL" id="BAABFB010000048">
    <property type="protein sequence ID" value="GAA4481518.1"/>
    <property type="molecule type" value="Genomic_DNA"/>
</dbReference>
<evidence type="ECO:0000259" key="4">
    <source>
        <dbReference type="PROSITE" id="PS01124"/>
    </source>
</evidence>
<dbReference type="PROSITE" id="PS01124">
    <property type="entry name" value="HTH_ARAC_FAMILY_2"/>
    <property type="match status" value="1"/>
</dbReference>
<keyword evidence="1" id="KW-0805">Transcription regulation</keyword>
<gene>
    <name evidence="5" type="ORF">GCM10023094_29830</name>
</gene>
<dbReference type="InterPro" id="IPR018060">
    <property type="entry name" value="HTH_AraC"/>
</dbReference>
<name>A0ABP8P783_9NOCA</name>
<dbReference type="SMART" id="SM00342">
    <property type="entry name" value="HTH_ARAC"/>
    <property type="match status" value="1"/>
</dbReference>
<dbReference type="PANTHER" id="PTHR46796">
    <property type="entry name" value="HTH-TYPE TRANSCRIPTIONAL ACTIVATOR RHAS-RELATED"/>
    <property type="match status" value="1"/>
</dbReference>